<evidence type="ECO:0000256" key="2">
    <source>
        <dbReference type="SAM" id="MobiDB-lite"/>
    </source>
</evidence>
<sequence length="207" mass="23729">MENKTINTILSEENSSSIPLDTTAKVNPTKLPSPSQKIPSSQTMTPTKADLEVTVKELKHDLQKVNTTEMELRDQSIQLQSKLPEKESLVKNLNQELSKQRALTEKLKQEIIDQQVLVKKLNQELSKQTNLVEKLNQEITITKKDALQLAETNTRLTDEIEIIKQKNSEKQTSILYRPTKYPKRTHRPIISKQEEGAKTSSQMWLLD</sequence>
<organism evidence="3 4">
    <name type="scientific">Richelia intracellularis HH01</name>
    <dbReference type="NCBI Taxonomy" id="1165094"/>
    <lineage>
        <taxon>Bacteria</taxon>
        <taxon>Bacillati</taxon>
        <taxon>Cyanobacteriota</taxon>
        <taxon>Cyanophyceae</taxon>
        <taxon>Nostocales</taxon>
        <taxon>Nostocaceae</taxon>
        <taxon>Richelia</taxon>
    </lineage>
</organism>
<keyword evidence="4" id="KW-1185">Reference proteome</keyword>
<dbReference type="RefSeq" id="WP_008235826.1">
    <property type="nucleotide sequence ID" value="NZ_CAIY01000085.1"/>
</dbReference>
<protein>
    <submittedName>
        <fullName evidence="3">Uncharacterized protein</fullName>
    </submittedName>
</protein>
<reference evidence="3 4" key="1">
    <citation type="submission" date="2012-05" db="EMBL/GenBank/DDBJ databases">
        <authorList>
            <person name="Hilton J."/>
        </authorList>
    </citation>
    <scope>NUCLEOTIDE SEQUENCE [LARGE SCALE GENOMIC DNA]</scope>
    <source>
        <strain evidence="3 4">HH01</strain>
    </source>
</reference>
<dbReference type="AlphaFoldDB" id="M1X1L6"/>
<feature type="region of interest" description="Disordered" evidence="2">
    <location>
        <begin position="1"/>
        <end position="46"/>
    </location>
</feature>
<name>M1X1L6_9NOST</name>
<dbReference type="Proteomes" id="UP000053051">
    <property type="component" value="Unassembled WGS sequence"/>
</dbReference>
<evidence type="ECO:0000256" key="1">
    <source>
        <dbReference type="SAM" id="Coils"/>
    </source>
</evidence>
<accession>M1X1L6</accession>
<gene>
    <name evidence="3" type="ORF">RINTHH_21480</name>
</gene>
<keyword evidence="1" id="KW-0175">Coiled coil</keyword>
<reference evidence="4" key="2">
    <citation type="submission" date="2016-01" db="EMBL/GenBank/DDBJ databases">
        <title>Diatom-associated endosymboitic cyanobacterium lacks core nitrogen metabolism enzymes.</title>
        <authorList>
            <person name="Hilton J.A."/>
            <person name="Foster R.A."/>
            <person name="Tripp H.J."/>
            <person name="Carter B.J."/>
            <person name="Zehr J.P."/>
            <person name="Villareal T.A."/>
        </authorList>
    </citation>
    <scope>NUCLEOTIDE SEQUENCE [LARGE SCALE GENOMIC DNA]</scope>
    <source>
        <strain evidence="4">HH01</strain>
    </source>
</reference>
<evidence type="ECO:0000313" key="4">
    <source>
        <dbReference type="Proteomes" id="UP000053051"/>
    </source>
</evidence>
<proteinExistence type="predicted"/>
<dbReference type="EMBL" id="CAIY01000085">
    <property type="protein sequence ID" value="CCH68303.1"/>
    <property type="molecule type" value="Genomic_DNA"/>
</dbReference>
<feature type="coiled-coil region" evidence="1">
    <location>
        <begin position="48"/>
        <end position="145"/>
    </location>
</feature>
<comment type="caution">
    <text evidence="3">The sequence shown here is derived from an EMBL/GenBank/DDBJ whole genome shotgun (WGS) entry which is preliminary data.</text>
</comment>
<evidence type="ECO:0000313" key="3">
    <source>
        <dbReference type="EMBL" id="CCH68303.1"/>
    </source>
</evidence>
<dbReference type="STRING" id="1165094.RINTHH_21480"/>